<keyword evidence="2" id="KW-0488">Methylation</keyword>
<dbReference type="AlphaFoldDB" id="A0A1F4UNC8"/>
<dbReference type="Proteomes" id="UP000178615">
    <property type="component" value="Unassembled WGS sequence"/>
</dbReference>
<accession>A0A1F4UNC8</accession>
<evidence type="ECO:0000256" key="1">
    <source>
        <dbReference type="ARBA" id="ARBA00004167"/>
    </source>
</evidence>
<dbReference type="InterPro" id="IPR012902">
    <property type="entry name" value="N_methyl_site"/>
</dbReference>
<organism evidence="7 8">
    <name type="scientific">candidate division WWE3 bacterium RBG_19FT_COMBO_34_6</name>
    <dbReference type="NCBI Taxonomy" id="1802612"/>
    <lineage>
        <taxon>Bacteria</taxon>
        <taxon>Katanobacteria</taxon>
    </lineage>
</organism>
<dbReference type="PRINTS" id="PR00885">
    <property type="entry name" value="BCTERIALGSPH"/>
</dbReference>
<name>A0A1F4UNC8_UNCKA</name>
<dbReference type="SUPFAM" id="SSF54523">
    <property type="entry name" value="Pili subunits"/>
    <property type="match status" value="1"/>
</dbReference>
<comment type="caution">
    <text evidence="7">The sequence shown here is derived from an EMBL/GenBank/DDBJ whole genome shotgun (WGS) entry which is preliminary data.</text>
</comment>
<keyword evidence="3 6" id="KW-0812">Transmembrane</keyword>
<evidence type="ECO:0000256" key="4">
    <source>
        <dbReference type="ARBA" id="ARBA00022989"/>
    </source>
</evidence>
<dbReference type="GO" id="GO:0015627">
    <property type="term" value="C:type II protein secretion system complex"/>
    <property type="evidence" value="ECO:0007669"/>
    <property type="project" value="InterPro"/>
</dbReference>
<evidence type="ECO:0000256" key="5">
    <source>
        <dbReference type="ARBA" id="ARBA00023136"/>
    </source>
</evidence>
<dbReference type="Pfam" id="PF07963">
    <property type="entry name" value="N_methyl"/>
    <property type="match status" value="1"/>
</dbReference>
<dbReference type="Gene3D" id="3.30.700.10">
    <property type="entry name" value="Glycoprotein, Type 4 Pilin"/>
    <property type="match status" value="1"/>
</dbReference>
<evidence type="ECO:0000313" key="8">
    <source>
        <dbReference type="Proteomes" id="UP000178615"/>
    </source>
</evidence>
<dbReference type="InterPro" id="IPR002416">
    <property type="entry name" value="T2SS_protein-GspH"/>
</dbReference>
<dbReference type="InterPro" id="IPR045584">
    <property type="entry name" value="Pilin-like"/>
</dbReference>
<dbReference type="PROSITE" id="PS00409">
    <property type="entry name" value="PROKAR_NTER_METHYL"/>
    <property type="match status" value="1"/>
</dbReference>
<dbReference type="EMBL" id="MEUV01000003">
    <property type="protein sequence ID" value="OGC46468.1"/>
    <property type="molecule type" value="Genomic_DNA"/>
</dbReference>
<evidence type="ECO:0000256" key="6">
    <source>
        <dbReference type="SAM" id="Phobius"/>
    </source>
</evidence>
<dbReference type="PANTHER" id="PTHR30093:SF2">
    <property type="entry name" value="TYPE II SECRETION SYSTEM PROTEIN H"/>
    <property type="match status" value="1"/>
</dbReference>
<keyword evidence="4 6" id="KW-1133">Transmembrane helix</keyword>
<feature type="transmembrane region" description="Helical" evidence="6">
    <location>
        <begin position="13"/>
        <end position="31"/>
    </location>
</feature>
<evidence type="ECO:0000313" key="7">
    <source>
        <dbReference type="EMBL" id="OGC46468.1"/>
    </source>
</evidence>
<gene>
    <name evidence="7" type="ORF">A2V49_04275</name>
</gene>
<dbReference type="GO" id="GO:0015628">
    <property type="term" value="P:protein secretion by the type II secretion system"/>
    <property type="evidence" value="ECO:0007669"/>
    <property type="project" value="InterPro"/>
</dbReference>
<keyword evidence="5 6" id="KW-0472">Membrane</keyword>
<evidence type="ECO:0000256" key="3">
    <source>
        <dbReference type="ARBA" id="ARBA00022692"/>
    </source>
</evidence>
<evidence type="ECO:0008006" key="9">
    <source>
        <dbReference type="Google" id="ProtNLM"/>
    </source>
</evidence>
<dbReference type="NCBIfam" id="TIGR02532">
    <property type="entry name" value="IV_pilin_GFxxxE"/>
    <property type="match status" value="1"/>
</dbReference>
<proteinExistence type="predicted"/>
<sequence length="166" mass="17636">MPKNQKGFTLVELLVVIAIIGILAGVVLIAINPAQLLMKARDSQRLQDMDALNKAIGLALADNEILLSDTDGCGTCTSITGAQTVEGANGWIKFTIPNGKIGLNKYLPMLPIDPTNTDPYFYTYASDAQNYELNAVLESVDNATKMSTDGGNAAGVFELGTLLSLQ</sequence>
<evidence type="ECO:0000256" key="2">
    <source>
        <dbReference type="ARBA" id="ARBA00022481"/>
    </source>
</evidence>
<dbReference type="GO" id="GO:0016020">
    <property type="term" value="C:membrane"/>
    <property type="evidence" value="ECO:0007669"/>
    <property type="project" value="UniProtKB-SubCell"/>
</dbReference>
<reference evidence="7 8" key="1">
    <citation type="journal article" date="2016" name="Nat. Commun.">
        <title>Thousands of microbial genomes shed light on interconnected biogeochemical processes in an aquifer system.</title>
        <authorList>
            <person name="Anantharaman K."/>
            <person name="Brown C.T."/>
            <person name="Hug L.A."/>
            <person name="Sharon I."/>
            <person name="Castelle C.J."/>
            <person name="Probst A.J."/>
            <person name="Thomas B.C."/>
            <person name="Singh A."/>
            <person name="Wilkins M.J."/>
            <person name="Karaoz U."/>
            <person name="Brodie E.L."/>
            <person name="Williams K.H."/>
            <person name="Hubbard S.S."/>
            <person name="Banfield J.F."/>
        </authorList>
    </citation>
    <scope>NUCLEOTIDE SEQUENCE [LARGE SCALE GENOMIC DNA]</scope>
</reference>
<comment type="subcellular location">
    <subcellularLocation>
        <location evidence="1">Membrane</location>
        <topology evidence="1">Single-pass membrane protein</topology>
    </subcellularLocation>
</comment>
<protein>
    <recommendedName>
        <fullName evidence="9">Type II secretion system protein GspH</fullName>
    </recommendedName>
</protein>
<dbReference type="PANTHER" id="PTHR30093">
    <property type="entry name" value="GENERAL SECRETION PATHWAY PROTEIN G"/>
    <property type="match status" value="1"/>
</dbReference>